<comment type="caution">
    <text evidence="2">The sequence shown here is derived from an EMBL/GenBank/DDBJ whole genome shotgun (WGS) entry which is preliminary data.</text>
</comment>
<proteinExistence type="predicted"/>
<reference evidence="2" key="1">
    <citation type="submission" date="2023-07" db="EMBL/GenBank/DDBJ databases">
        <title>Genomic Encyclopedia of Type Strains, Phase IV (KMG-IV): sequencing the most valuable type-strain genomes for metagenomic binning, comparative biology and taxonomic classification.</title>
        <authorList>
            <person name="Goeker M."/>
        </authorList>
    </citation>
    <scope>NUCLEOTIDE SEQUENCE</scope>
    <source>
        <strain evidence="2">DSM 26174</strain>
    </source>
</reference>
<dbReference type="Proteomes" id="UP001185092">
    <property type="component" value="Unassembled WGS sequence"/>
</dbReference>
<protein>
    <submittedName>
        <fullName evidence="2">Uncharacterized protein</fullName>
    </submittedName>
</protein>
<dbReference type="AlphaFoldDB" id="A0AAE3XRI1"/>
<evidence type="ECO:0000313" key="3">
    <source>
        <dbReference type="Proteomes" id="UP001185092"/>
    </source>
</evidence>
<keyword evidence="1" id="KW-1133">Transmembrane helix</keyword>
<keyword evidence="3" id="KW-1185">Reference proteome</keyword>
<keyword evidence="1" id="KW-0472">Membrane</keyword>
<evidence type="ECO:0000313" key="2">
    <source>
        <dbReference type="EMBL" id="MDR6240600.1"/>
    </source>
</evidence>
<evidence type="ECO:0000256" key="1">
    <source>
        <dbReference type="SAM" id="Phobius"/>
    </source>
</evidence>
<feature type="transmembrane region" description="Helical" evidence="1">
    <location>
        <begin position="214"/>
        <end position="231"/>
    </location>
</feature>
<dbReference type="RefSeq" id="WP_309940655.1">
    <property type="nucleotide sequence ID" value="NZ_AP025306.1"/>
</dbReference>
<dbReference type="EMBL" id="JAVDQD010000005">
    <property type="protein sequence ID" value="MDR6240600.1"/>
    <property type="molecule type" value="Genomic_DNA"/>
</dbReference>
<gene>
    <name evidence="2" type="ORF">HNQ88_003676</name>
</gene>
<keyword evidence="1" id="KW-0812">Transmembrane</keyword>
<sequence length="302" mass="32970">MNKQFDPALNNANGAAIAPLASFSQDFKKKDEVSVEIELLKELVIAKSKDPINIMEAKDVIKWLKDYKVKHVQKSETFVIITKTVIKSHILSGSDEIKDIFISLNQRIQVTRISSIMLHERKGFKSIPSSLNLVVSFATSKAPQHIMEDRIADAIGESISVGLKFGAGEVANKLGVEAMKSTIRHATARLIGVSAARALAGASIIAAIAPAAGAAGVIIISIAIGVGIDYIDKKLKITEKTIDISNNIGDSLSQAYQYLTAKDGFELLKSDFKQSDIFKEIAKATTMSDMDWYRQLTKMPIY</sequence>
<accession>A0AAE3XRI1</accession>
<organism evidence="2 3">
    <name type="scientific">Aureibacter tunicatorum</name>
    <dbReference type="NCBI Taxonomy" id="866807"/>
    <lineage>
        <taxon>Bacteria</taxon>
        <taxon>Pseudomonadati</taxon>
        <taxon>Bacteroidota</taxon>
        <taxon>Cytophagia</taxon>
        <taxon>Cytophagales</taxon>
        <taxon>Persicobacteraceae</taxon>
        <taxon>Aureibacter</taxon>
    </lineage>
</organism>
<name>A0AAE3XRI1_9BACT</name>